<feature type="domain" description="Group II intron maturase-specific" evidence="1">
    <location>
        <begin position="1"/>
        <end position="17"/>
    </location>
</feature>
<gene>
    <name evidence="2" type="ORF">FE784_24015</name>
</gene>
<dbReference type="InterPro" id="IPR013597">
    <property type="entry name" value="Mat_intron_G2"/>
</dbReference>
<reference evidence="2 3" key="1">
    <citation type="submission" date="2019-05" db="EMBL/GenBank/DDBJ databases">
        <title>We sequenced the genome of Paenibacillus hemerocallicola KCTC 33185 for further insight into its adaptation and study the phylogeny of Paenibacillus.</title>
        <authorList>
            <person name="Narsing Rao M.P."/>
        </authorList>
    </citation>
    <scope>NUCLEOTIDE SEQUENCE [LARGE SCALE GENOMIC DNA]</scope>
    <source>
        <strain evidence="2 3">KCTC 33185</strain>
    </source>
</reference>
<sequence length="19" mass="2338">MVDKLNPVIQGWRNYYGQR</sequence>
<dbReference type="RefSeq" id="WP_139604803.1">
    <property type="nucleotide sequence ID" value="NZ_VDCQ01000038.1"/>
</dbReference>
<organism evidence="2 3">
    <name type="scientific">Paenibacillus hemerocallicola</name>
    <dbReference type="NCBI Taxonomy" id="1172614"/>
    <lineage>
        <taxon>Bacteria</taxon>
        <taxon>Bacillati</taxon>
        <taxon>Bacillota</taxon>
        <taxon>Bacilli</taxon>
        <taxon>Bacillales</taxon>
        <taxon>Paenibacillaceae</taxon>
        <taxon>Paenibacillus</taxon>
    </lineage>
</organism>
<dbReference type="Proteomes" id="UP000307943">
    <property type="component" value="Unassembled WGS sequence"/>
</dbReference>
<evidence type="ECO:0000313" key="2">
    <source>
        <dbReference type="EMBL" id="TNJ63791.1"/>
    </source>
</evidence>
<keyword evidence="3" id="KW-1185">Reference proteome</keyword>
<dbReference type="EMBL" id="VDCQ01000038">
    <property type="protein sequence ID" value="TNJ63791.1"/>
    <property type="molecule type" value="Genomic_DNA"/>
</dbReference>
<dbReference type="Pfam" id="PF08388">
    <property type="entry name" value="GIIM"/>
    <property type="match status" value="1"/>
</dbReference>
<comment type="caution">
    <text evidence="2">The sequence shown here is derived from an EMBL/GenBank/DDBJ whole genome shotgun (WGS) entry which is preliminary data.</text>
</comment>
<accession>A0A5C4T417</accession>
<evidence type="ECO:0000259" key="1">
    <source>
        <dbReference type="Pfam" id="PF08388"/>
    </source>
</evidence>
<evidence type="ECO:0000313" key="3">
    <source>
        <dbReference type="Proteomes" id="UP000307943"/>
    </source>
</evidence>
<name>A0A5C4T417_9BACL</name>
<proteinExistence type="predicted"/>
<dbReference type="AlphaFoldDB" id="A0A5C4T417"/>
<protein>
    <recommendedName>
        <fullName evidence="1">Group II intron maturase-specific domain-containing protein</fullName>
    </recommendedName>
</protein>